<evidence type="ECO:0000313" key="2">
    <source>
        <dbReference type="Proteomes" id="UP001157502"/>
    </source>
</evidence>
<gene>
    <name evidence="1" type="ORF">DPEC_G00205880</name>
</gene>
<sequence>MASVTAVGHRQLRSAPNQQLFHSKLTVTGKKKSSVPTKPPLEKMMVRNSSLRECGSASAVSVNGISLNLSLIAGVATAGIDAGNPGVKCGTHPGLVPRSSDTERDSSCPESGHTRRDTTDTMRGDTMRGDTMKGDTTRDTMRGDTMRDTTARRENETGPSGKNSTGTGFVTDEGSSLTGTDNTFSTSDKGEMGLDNCTTTSATANGHTRAHRNRSVRRRKSFSPPVGETVRETDETHRLDRLTQGRTGVVKLARTEPHRREAWAIFTRNQDPRVRPETGDGHLFRTRTVKQDWCDVCNQRISALQALKCTRSRLSSSRMLLLSHLGISPLQGDRDYSI</sequence>
<proteinExistence type="predicted"/>
<dbReference type="EMBL" id="CM055744">
    <property type="protein sequence ID" value="KAJ7998531.1"/>
    <property type="molecule type" value="Genomic_DNA"/>
</dbReference>
<keyword evidence="2" id="KW-1185">Reference proteome</keyword>
<dbReference type="Proteomes" id="UP001157502">
    <property type="component" value="Chromosome 17"/>
</dbReference>
<evidence type="ECO:0000313" key="1">
    <source>
        <dbReference type="EMBL" id="KAJ7998531.1"/>
    </source>
</evidence>
<organism evidence="1 2">
    <name type="scientific">Dallia pectoralis</name>
    <name type="common">Alaska blackfish</name>
    <dbReference type="NCBI Taxonomy" id="75939"/>
    <lineage>
        <taxon>Eukaryota</taxon>
        <taxon>Metazoa</taxon>
        <taxon>Chordata</taxon>
        <taxon>Craniata</taxon>
        <taxon>Vertebrata</taxon>
        <taxon>Euteleostomi</taxon>
        <taxon>Actinopterygii</taxon>
        <taxon>Neopterygii</taxon>
        <taxon>Teleostei</taxon>
        <taxon>Protacanthopterygii</taxon>
        <taxon>Esociformes</taxon>
        <taxon>Umbridae</taxon>
        <taxon>Dallia</taxon>
    </lineage>
</organism>
<accession>A0ACC2G4K7</accession>
<protein>
    <submittedName>
        <fullName evidence="1">Uncharacterized protein</fullName>
    </submittedName>
</protein>
<reference evidence="1" key="1">
    <citation type="submission" date="2021-05" db="EMBL/GenBank/DDBJ databases">
        <authorList>
            <person name="Pan Q."/>
            <person name="Jouanno E."/>
            <person name="Zahm M."/>
            <person name="Klopp C."/>
            <person name="Cabau C."/>
            <person name="Louis A."/>
            <person name="Berthelot C."/>
            <person name="Parey E."/>
            <person name="Roest Crollius H."/>
            <person name="Montfort J."/>
            <person name="Robinson-Rechavi M."/>
            <person name="Bouchez O."/>
            <person name="Lampietro C."/>
            <person name="Lopez Roques C."/>
            <person name="Donnadieu C."/>
            <person name="Postlethwait J."/>
            <person name="Bobe J."/>
            <person name="Dillon D."/>
            <person name="Chandos A."/>
            <person name="von Hippel F."/>
            <person name="Guiguen Y."/>
        </authorList>
    </citation>
    <scope>NUCLEOTIDE SEQUENCE</scope>
    <source>
        <strain evidence="1">YG-Jan2019</strain>
    </source>
</reference>
<name>A0ACC2G4K7_DALPE</name>
<comment type="caution">
    <text evidence="1">The sequence shown here is derived from an EMBL/GenBank/DDBJ whole genome shotgun (WGS) entry which is preliminary data.</text>
</comment>